<gene>
    <name evidence="1" type="ORF">SAMN05421837_106467</name>
</gene>
<keyword evidence="2" id="KW-1185">Reference proteome</keyword>
<accession>A0A1H5R3C5</accession>
<proteinExistence type="predicted"/>
<dbReference type="EMBL" id="FNUJ01000006">
    <property type="protein sequence ID" value="SEF32855.1"/>
    <property type="molecule type" value="Genomic_DNA"/>
</dbReference>
<sequence length="71" mass="7677">MATGPRERLEAIEEVVWPRGWPEVVAGATGLRGWLMVRGRLEVLAGASRLRGWLMVRGWPAVVAGATGPRG</sequence>
<dbReference type="AlphaFoldDB" id="A0A1H5R3C5"/>
<reference evidence="2" key="1">
    <citation type="submission" date="2016-10" db="EMBL/GenBank/DDBJ databases">
        <authorList>
            <person name="Varghese N."/>
            <person name="Submissions S."/>
        </authorList>
    </citation>
    <scope>NUCLEOTIDE SEQUENCE [LARGE SCALE GENOMIC DNA]</scope>
    <source>
        <strain evidence="2">DSM 44654</strain>
    </source>
</reference>
<evidence type="ECO:0000313" key="1">
    <source>
        <dbReference type="EMBL" id="SEF32855.1"/>
    </source>
</evidence>
<name>A0A1H5R3C5_9PSEU</name>
<dbReference type="Proteomes" id="UP000198878">
    <property type="component" value="Unassembled WGS sequence"/>
</dbReference>
<protein>
    <submittedName>
        <fullName evidence="1">Uncharacterized protein</fullName>
    </submittedName>
</protein>
<dbReference type="RefSeq" id="WP_143051032.1">
    <property type="nucleotide sequence ID" value="NZ_FNUJ01000006.1"/>
</dbReference>
<evidence type="ECO:0000313" key="2">
    <source>
        <dbReference type="Proteomes" id="UP000198878"/>
    </source>
</evidence>
<organism evidence="1 2">
    <name type="scientific">Amycolatopsis pretoriensis</name>
    <dbReference type="NCBI Taxonomy" id="218821"/>
    <lineage>
        <taxon>Bacteria</taxon>
        <taxon>Bacillati</taxon>
        <taxon>Actinomycetota</taxon>
        <taxon>Actinomycetes</taxon>
        <taxon>Pseudonocardiales</taxon>
        <taxon>Pseudonocardiaceae</taxon>
        <taxon>Amycolatopsis</taxon>
    </lineage>
</organism>